<dbReference type="Gene3D" id="3.40.390.30">
    <property type="entry name" value="Metalloproteases ('zincins'), catalytic domain"/>
    <property type="match status" value="1"/>
</dbReference>
<comment type="caution">
    <text evidence="8">The sequence shown here is derived from an EMBL/GenBank/DDBJ whole genome shotgun (WGS) entry which is preliminary data.</text>
</comment>
<dbReference type="EMBL" id="JAANYN010000011">
    <property type="protein sequence ID" value="NHE59281.1"/>
    <property type="molecule type" value="Genomic_DNA"/>
</dbReference>
<evidence type="ECO:0000256" key="3">
    <source>
        <dbReference type="ARBA" id="ARBA00022723"/>
    </source>
</evidence>
<proteinExistence type="inferred from homology"/>
<name>A0ABX0HGM7_9BACT</name>
<dbReference type="InterPro" id="IPR023091">
    <property type="entry name" value="MetalPrtase_cat_dom_sf_prd"/>
</dbReference>
<keyword evidence="7" id="KW-0963">Cytoplasm</keyword>
<comment type="similarity">
    <text evidence="1 7">Belongs to the endoribonuclease YbeY family.</text>
</comment>
<dbReference type="InterPro" id="IPR002036">
    <property type="entry name" value="YbeY"/>
</dbReference>
<keyword evidence="4 7" id="KW-0255">Endonuclease</keyword>
<evidence type="ECO:0000256" key="5">
    <source>
        <dbReference type="ARBA" id="ARBA00022801"/>
    </source>
</evidence>
<keyword evidence="9" id="KW-1185">Reference proteome</keyword>
<dbReference type="RefSeq" id="WP_166150503.1">
    <property type="nucleotide sequence ID" value="NZ_JAANYN010000011.1"/>
</dbReference>
<comment type="cofactor">
    <cofactor evidence="7">
        <name>Zn(2+)</name>
        <dbReference type="ChEBI" id="CHEBI:29105"/>
    </cofactor>
    <text evidence="7">Binds 1 zinc ion.</text>
</comment>
<dbReference type="SUPFAM" id="SSF55486">
    <property type="entry name" value="Metalloproteases ('zincins'), catalytic domain"/>
    <property type="match status" value="1"/>
</dbReference>
<keyword evidence="6 7" id="KW-0862">Zinc</keyword>
<evidence type="ECO:0000313" key="8">
    <source>
        <dbReference type="EMBL" id="NHE59281.1"/>
    </source>
</evidence>
<gene>
    <name evidence="7 8" type="primary">ybeY</name>
    <name evidence="8" type="ORF">G9Q97_20925</name>
</gene>
<dbReference type="PANTHER" id="PTHR46986:SF1">
    <property type="entry name" value="ENDORIBONUCLEASE YBEY, CHLOROPLASTIC"/>
    <property type="match status" value="1"/>
</dbReference>
<evidence type="ECO:0000256" key="4">
    <source>
        <dbReference type="ARBA" id="ARBA00022759"/>
    </source>
</evidence>
<sequence length="148" mass="17337">MAINFFEEGVQSKIKQKRKTKDWINKAAKEKGFHISTLNYIFCTDDYLLQINRNYLNHNTYTDIITFDQAEQEGEIEGDIYISIERVKENATSLGVIYHEELLRVLIHGMLHLCGLKDKSQKEKKRMREEEEKALNLFQTLSVPRGTP</sequence>
<keyword evidence="7" id="KW-0690">Ribosome biogenesis</keyword>
<reference evidence="8 9" key="1">
    <citation type="submission" date="2020-03" db="EMBL/GenBank/DDBJ databases">
        <title>Cyclobacterium plantarum sp. nov., a marine bacterium isolated from a coastal-marine wetland.</title>
        <authorList>
            <person name="Sanchez-Porro C."/>
            <person name="Ventosa A."/>
            <person name="Amoozegar M."/>
        </authorList>
    </citation>
    <scope>NUCLEOTIDE SEQUENCE [LARGE SCALE GENOMIC DNA]</scope>
    <source>
        <strain evidence="8 9">GBPx2</strain>
    </source>
</reference>
<evidence type="ECO:0000313" key="9">
    <source>
        <dbReference type="Proteomes" id="UP000649799"/>
    </source>
</evidence>
<dbReference type="NCBIfam" id="TIGR00043">
    <property type="entry name" value="rRNA maturation RNase YbeY"/>
    <property type="match status" value="1"/>
</dbReference>
<dbReference type="HAMAP" id="MF_00009">
    <property type="entry name" value="Endoribonucl_YbeY"/>
    <property type="match status" value="1"/>
</dbReference>
<keyword evidence="2 7" id="KW-0540">Nuclease</keyword>
<dbReference type="Pfam" id="PF02130">
    <property type="entry name" value="YbeY"/>
    <property type="match status" value="1"/>
</dbReference>
<dbReference type="Proteomes" id="UP000649799">
    <property type="component" value="Unassembled WGS sequence"/>
</dbReference>
<organism evidence="8 9">
    <name type="scientific">Cyclobacterium plantarum</name>
    <dbReference type="NCBI Taxonomy" id="2716263"/>
    <lineage>
        <taxon>Bacteria</taxon>
        <taxon>Pseudomonadati</taxon>
        <taxon>Bacteroidota</taxon>
        <taxon>Cytophagia</taxon>
        <taxon>Cytophagales</taxon>
        <taxon>Cyclobacteriaceae</taxon>
        <taxon>Cyclobacterium</taxon>
    </lineage>
</organism>
<evidence type="ECO:0000256" key="7">
    <source>
        <dbReference type="HAMAP-Rule" id="MF_00009"/>
    </source>
</evidence>
<feature type="binding site" evidence="7">
    <location>
        <position position="112"/>
    </location>
    <ligand>
        <name>Zn(2+)</name>
        <dbReference type="ChEBI" id="CHEBI:29105"/>
        <note>catalytic</note>
    </ligand>
</feature>
<dbReference type="EC" id="3.1.-.-" evidence="7"/>
<comment type="subcellular location">
    <subcellularLocation>
        <location evidence="7">Cytoplasm</location>
    </subcellularLocation>
</comment>
<feature type="binding site" evidence="7">
    <location>
        <position position="118"/>
    </location>
    <ligand>
        <name>Zn(2+)</name>
        <dbReference type="ChEBI" id="CHEBI:29105"/>
        <note>catalytic</note>
    </ligand>
</feature>
<evidence type="ECO:0000256" key="1">
    <source>
        <dbReference type="ARBA" id="ARBA00010875"/>
    </source>
</evidence>
<dbReference type="PANTHER" id="PTHR46986">
    <property type="entry name" value="ENDORIBONUCLEASE YBEY, CHLOROPLASTIC"/>
    <property type="match status" value="1"/>
</dbReference>
<accession>A0ABX0HGM7</accession>
<keyword evidence="5 7" id="KW-0378">Hydrolase</keyword>
<keyword evidence="3 7" id="KW-0479">Metal-binding</keyword>
<comment type="function">
    <text evidence="7">Single strand-specific metallo-endoribonuclease involved in late-stage 70S ribosome quality control and in maturation of the 3' terminus of the 16S rRNA.</text>
</comment>
<keyword evidence="7" id="KW-0698">rRNA processing</keyword>
<evidence type="ECO:0000256" key="2">
    <source>
        <dbReference type="ARBA" id="ARBA00022722"/>
    </source>
</evidence>
<protein>
    <recommendedName>
        <fullName evidence="7">Endoribonuclease YbeY</fullName>
        <ecNumber evidence="7">3.1.-.-</ecNumber>
    </recommendedName>
</protein>
<evidence type="ECO:0000256" key="6">
    <source>
        <dbReference type="ARBA" id="ARBA00022833"/>
    </source>
</evidence>
<feature type="binding site" evidence="7">
    <location>
        <position position="108"/>
    </location>
    <ligand>
        <name>Zn(2+)</name>
        <dbReference type="ChEBI" id="CHEBI:29105"/>
        <note>catalytic</note>
    </ligand>
</feature>